<dbReference type="Proteomes" id="UP000288216">
    <property type="component" value="Unassembled WGS sequence"/>
</dbReference>
<feature type="compositionally biased region" description="Polar residues" evidence="5">
    <location>
        <begin position="1533"/>
        <end position="1542"/>
    </location>
</feature>
<feature type="region of interest" description="Disordered" evidence="5">
    <location>
        <begin position="1526"/>
        <end position="1557"/>
    </location>
</feature>
<proteinExistence type="predicted"/>
<feature type="region of interest" description="Disordered" evidence="5">
    <location>
        <begin position="1584"/>
        <end position="1607"/>
    </location>
</feature>
<protein>
    <submittedName>
        <fullName evidence="6">Uncharacterized protein</fullName>
    </submittedName>
</protein>
<evidence type="ECO:0000256" key="5">
    <source>
        <dbReference type="SAM" id="MobiDB-lite"/>
    </source>
</evidence>
<dbReference type="GO" id="GO:0003677">
    <property type="term" value="F:DNA binding"/>
    <property type="evidence" value="ECO:0007669"/>
    <property type="project" value="UniProtKB-KW"/>
</dbReference>
<feature type="region of interest" description="Disordered" evidence="5">
    <location>
        <begin position="1716"/>
        <end position="1797"/>
    </location>
</feature>
<feature type="compositionally biased region" description="Basic residues" evidence="5">
    <location>
        <begin position="966"/>
        <end position="977"/>
    </location>
</feature>
<evidence type="ECO:0000313" key="7">
    <source>
        <dbReference type="Proteomes" id="UP000288216"/>
    </source>
</evidence>
<organism evidence="6 7">
    <name type="scientific">Scyliorhinus torazame</name>
    <name type="common">Cloudy catshark</name>
    <name type="synonym">Catulus torazame</name>
    <dbReference type="NCBI Taxonomy" id="75743"/>
    <lineage>
        <taxon>Eukaryota</taxon>
        <taxon>Metazoa</taxon>
        <taxon>Chordata</taxon>
        <taxon>Craniata</taxon>
        <taxon>Vertebrata</taxon>
        <taxon>Chondrichthyes</taxon>
        <taxon>Elasmobranchii</taxon>
        <taxon>Galeomorphii</taxon>
        <taxon>Galeoidea</taxon>
        <taxon>Carcharhiniformes</taxon>
        <taxon>Scyliorhinidae</taxon>
        <taxon>Scyliorhinus</taxon>
    </lineage>
</organism>
<dbReference type="OrthoDB" id="10028342at2759"/>
<sequence>MRYKTETDAETVFDFTEKTGYINHKVTALNEILSTLCPNHRKLLTTMLKCLIQAKDASNVQSRDQRISQFQNSSSDFNENKVSEGLCNCNGFRWCESCAVKTVQQVPFPWVPYCMEDLHCLSCKKGTLGCFTIISNGVCKQCNKSNIYQIYNGSYKYFSGCIYAEGATVQACSERPVEETCNIETTESSAITNNVKDYSRPRSPSPPPLSPVRTDGFEIDTISKTASTLDASNIELNITQPPSLSPEEEEDCGPGVSSQTPTKSKFAERIEQGRDEFEIIDGEINGTPDSENDLEKGENSASFQEVMERINEKLKTIETADDDQILAKLSKSDSYQGSNGSFKLREIATTLLHKAKVSDYSLMELLKQHERNRENRIIQTRFRKRQETLIALHNSPDSPLSRRQTVQIKRDLANLDQLFLSKKSTSEKFGKRSAKSGIRDANSSDNEYSLTSEDLHNVRMNTHPNSLPDQYEAECKSLSEECVLGETGDVTECLNSSKESAISDLLTILEVDEMCVETPRDNTEKSAADYDYKETPVAIKNSEKIDCRPNFGRSKRNILPPERFSIYITEPRKMFYAACFSEHLQRRPIKAKKSDVDCESSTYKMSNTDSPKKQGLHNEKDNVMVYEVTESLDVATSSQPEVLKGINNIDCSIGNEEHGNGPNLPEVILLASHKPNELVDQYGNKKQKASIVLNADPLETVCSIEHSGTAQPDVCIDICTKDNSNFGKCGTLENAVNNLLSSPPECEAANILDSSSLLSSDCRSMNSPLRQRCLQNPICECSVHENTGSTNETGMSQNCSINYSSPIKLMFLSKVSNEKGVKYTLTSVNSSKFDTNACISKIDPADILFKTLEEDNSSASESGNTVENFQNSTAAESGNTMGCLQSCSESSPTASEEVNCNLEMETFICDRSLCRSNSYVRNDADVEIADQTVEKKLTSKEMDESVLKRKPGRPKKLGPPVEKPIKRPKGRPPKPKVKLSEPIGCKAERPDIEKLDQSYLSFADDNRNIRITVVYGRSRRFKRFVSENKTAANNHSTNTNENDFKTCEKQIEEILRGSVAVELGGKPDSSASSLTRSENRYDLVRPIKAKTVSLHTSGKTICPNSKPAAVKTSKDVHRKPGRPAKVKISGISVTVDSGSPQERKVCISSVLPPLDLESSPSKKISADAPIKNSDSYKESLRIQNDCETNSKESVGKTKVKRAVPLRHSVRSRKPSLYFLHSFANSCSFSQSSALVRKSRKLLLNKAGNELAKLRKLGIKIVPENITSNVTPESNNQEAKNEVAEFDCGLEISAAPIFISSTSLKWWHTSTSKQTLQEELDMRFKQINSGWLPVDAAELIASEKRIFPVQLERVTKSVMAADDEQVKMSPIQMLFQGNCNMEKICAWFMQTTETHSLSIVRKENARDPIEVLNAKGVLAVGNQVDTCPSPQTEHLKKHLKKFALESPLRPRGHFHLSNRMSNFKAFNAKRKLLIKYNKRICCKPQHSSHRNVSHHHRVQYKQWKSVWKCMNGNPQYKNLKRDSVIKAESKDSQQTELEINSFPSEREPAELPRGKENENQDKLIAVNSICVGLSDCATIQNLNSTNDSKCKKTNSPNDSQCKRTEKLESTEKHLEQESFVERQQQNTFRNANWKLGNFKECRVFLRKINSLDQSHFRNYDPWQQSKNSSSAIKGTSNLQRFTEENSDPCSEIDAPAVNAFDTQSLNSAGPALCELKGKRKHKDRASNENGLSSSPSKKVKHFASKQKMPCQIDSDHFTSLSSSSNPVNEKQKKNADIVKNNAGKRHPGVSTAATSVKRIRRSSVEQRLQSYQLQFQIGNSS</sequence>
<dbReference type="EMBL" id="BFAA01001320">
    <property type="protein sequence ID" value="GCB63599.1"/>
    <property type="molecule type" value="Genomic_DNA"/>
</dbReference>
<dbReference type="PANTHER" id="PTHR21545">
    <property type="entry name" value="TRANSCRIPTION FACTOR MLR1/2"/>
    <property type="match status" value="1"/>
</dbReference>
<accession>A0A401NRW6</accession>
<evidence type="ECO:0000256" key="3">
    <source>
        <dbReference type="ARBA" id="ARBA00023163"/>
    </source>
</evidence>
<keyword evidence="1" id="KW-0805">Transcription regulation</keyword>
<dbReference type="GO" id="GO:0006357">
    <property type="term" value="P:regulation of transcription by RNA polymerase II"/>
    <property type="evidence" value="ECO:0007669"/>
    <property type="project" value="TreeGrafter"/>
</dbReference>
<feature type="region of interest" description="Disordered" evidence="5">
    <location>
        <begin position="1098"/>
        <end position="1124"/>
    </location>
</feature>
<evidence type="ECO:0000256" key="4">
    <source>
        <dbReference type="ARBA" id="ARBA00023242"/>
    </source>
</evidence>
<evidence type="ECO:0000256" key="1">
    <source>
        <dbReference type="ARBA" id="ARBA00023015"/>
    </source>
</evidence>
<feature type="compositionally biased region" description="Polar residues" evidence="5">
    <location>
        <begin position="1584"/>
        <end position="1598"/>
    </location>
</feature>
<evidence type="ECO:0000313" key="6">
    <source>
        <dbReference type="EMBL" id="GCB63599.1"/>
    </source>
</evidence>
<comment type="caution">
    <text evidence="6">The sequence shown here is derived from an EMBL/GenBank/DDBJ whole genome shotgun (WGS) entry which is preliminary data.</text>
</comment>
<feature type="compositionally biased region" description="Polar residues" evidence="5">
    <location>
        <begin position="1726"/>
        <end position="1735"/>
    </location>
</feature>
<reference evidence="6 7" key="1">
    <citation type="journal article" date="2018" name="Nat. Ecol. Evol.">
        <title>Shark genomes provide insights into elasmobranch evolution and the origin of vertebrates.</title>
        <authorList>
            <person name="Hara Y"/>
            <person name="Yamaguchi K"/>
            <person name="Onimaru K"/>
            <person name="Kadota M"/>
            <person name="Koyanagi M"/>
            <person name="Keeley SD"/>
            <person name="Tatsumi K"/>
            <person name="Tanaka K"/>
            <person name="Motone F"/>
            <person name="Kageyama Y"/>
            <person name="Nozu R"/>
            <person name="Adachi N"/>
            <person name="Nishimura O"/>
            <person name="Nakagawa R"/>
            <person name="Tanegashima C"/>
            <person name="Kiyatake I"/>
            <person name="Matsumoto R"/>
            <person name="Murakumo K"/>
            <person name="Nishida K"/>
            <person name="Terakita A"/>
            <person name="Kuratani S"/>
            <person name="Sato K"/>
            <person name="Hyodo S Kuraku.S."/>
        </authorList>
    </citation>
    <scope>NUCLEOTIDE SEQUENCE [LARGE SCALE GENOMIC DNA]</scope>
</reference>
<feature type="region of interest" description="Disordered" evidence="5">
    <location>
        <begin position="939"/>
        <end position="981"/>
    </location>
</feature>
<keyword evidence="2" id="KW-0238">DNA-binding</keyword>
<dbReference type="PANTHER" id="PTHR21545:SF10">
    <property type="entry name" value="LIGAND-DEPENDENT NUCLEAR RECEPTOR COREPRESSOR-LIKE PROTEIN"/>
    <property type="match status" value="1"/>
</dbReference>
<name>A0A401NRW6_SCYTO</name>
<dbReference type="GO" id="GO:0005634">
    <property type="term" value="C:nucleus"/>
    <property type="evidence" value="ECO:0007669"/>
    <property type="project" value="TreeGrafter"/>
</dbReference>
<dbReference type="Pfam" id="PF15090">
    <property type="entry name" value="DUF4553"/>
    <property type="match status" value="1"/>
</dbReference>
<keyword evidence="7" id="KW-1185">Reference proteome</keyword>
<feature type="region of interest" description="Disordered" evidence="5">
    <location>
        <begin position="241"/>
        <end position="265"/>
    </location>
</feature>
<feature type="region of interest" description="Disordered" evidence="5">
    <location>
        <begin position="195"/>
        <end position="215"/>
    </location>
</feature>
<dbReference type="InterPro" id="IPR028104">
    <property type="entry name" value="DUF4553"/>
</dbReference>
<dbReference type="OMA" id="SVCHSPQ"/>
<keyword evidence="4" id="KW-0539">Nucleus</keyword>
<keyword evidence="3" id="KW-0804">Transcription</keyword>
<evidence type="ECO:0000256" key="2">
    <source>
        <dbReference type="ARBA" id="ARBA00023125"/>
    </source>
</evidence>
<gene>
    <name evidence="6" type="ORF">scyTo_0004455</name>
</gene>
<dbReference type="STRING" id="75743.A0A401NRW6"/>
<feature type="compositionally biased region" description="Basic and acidic residues" evidence="5">
    <location>
        <begin position="1543"/>
        <end position="1557"/>
    </location>
</feature>